<dbReference type="AlphaFoldDB" id="A0A4P5PBH6"/>
<evidence type="ECO:0000256" key="7">
    <source>
        <dbReference type="ARBA" id="ARBA00022833"/>
    </source>
</evidence>
<name>A0A4P5PBH6_9ENTE</name>
<dbReference type="GO" id="GO:0005524">
    <property type="term" value="F:ATP binding"/>
    <property type="evidence" value="ECO:0007669"/>
    <property type="project" value="UniProtKB-KW"/>
</dbReference>
<evidence type="ECO:0000256" key="12">
    <source>
        <dbReference type="ARBA" id="ARBA00048451"/>
    </source>
</evidence>
<keyword evidence="8" id="KW-0067">ATP-binding</keyword>
<evidence type="ECO:0000256" key="13">
    <source>
        <dbReference type="ARBA" id="ARBA00074653"/>
    </source>
</evidence>
<keyword evidence="15" id="KW-1185">Reference proteome</keyword>
<dbReference type="InterPro" id="IPR049874">
    <property type="entry name" value="ROK_cs"/>
</dbReference>
<dbReference type="InterPro" id="IPR043129">
    <property type="entry name" value="ATPase_NBD"/>
</dbReference>
<gene>
    <name evidence="14" type="ORF">NRIC_32710</name>
</gene>
<comment type="catalytic activity">
    <reaction evidence="12">
        <text>D-fructose + ATP = D-fructose 6-phosphate + ADP + H(+)</text>
        <dbReference type="Rhea" id="RHEA:16125"/>
        <dbReference type="ChEBI" id="CHEBI:15378"/>
        <dbReference type="ChEBI" id="CHEBI:30616"/>
        <dbReference type="ChEBI" id="CHEBI:37721"/>
        <dbReference type="ChEBI" id="CHEBI:61527"/>
        <dbReference type="ChEBI" id="CHEBI:456216"/>
        <dbReference type="EC" id="2.7.1.4"/>
    </reaction>
</comment>
<keyword evidence="9" id="KW-0460">Magnesium</keyword>
<evidence type="ECO:0000256" key="2">
    <source>
        <dbReference type="ARBA" id="ARBA00006479"/>
    </source>
</evidence>
<protein>
    <recommendedName>
        <fullName evidence="13">Fructokinase</fullName>
        <ecNumber evidence="11">2.7.1.4</ecNumber>
    </recommendedName>
</protein>
<reference evidence="15" key="1">
    <citation type="submission" date="2019-02" db="EMBL/GenBank/DDBJ databases">
        <title>Draft genome sequence of Enterococcus sp. Gos25-1.</title>
        <authorList>
            <person name="Tanaka N."/>
            <person name="Shiwa Y."/>
            <person name="Fujita N."/>
        </authorList>
    </citation>
    <scope>NUCLEOTIDE SEQUENCE [LARGE SCALE GENOMIC DNA]</scope>
    <source>
        <strain evidence="15">Gos25-1</strain>
    </source>
</reference>
<evidence type="ECO:0000256" key="8">
    <source>
        <dbReference type="ARBA" id="ARBA00022840"/>
    </source>
</evidence>
<accession>A0A4P5PBH6</accession>
<evidence type="ECO:0000256" key="3">
    <source>
        <dbReference type="ARBA" id="ARBA00022679"/>
    </source>
</evidence>
<dbReference type="Proteomes" id="UP000290567">
    <property type="component" value="Unassembled WGS sequence"/>
</dbReference>
<dbReference type="Pfam" id="PF00480">
    <property type="entry name" value="ROK"/>
    <property type="match status" value="1"/>
</dbReference>
<evidence type="ECO:0000313" key="15">
    <source>
        <dbReference type="Proteomes" id="UP000290567"/>
    </source>
</evidence>
<dbReference type="Gene3D" id="3.30.420.40">
    <property type="match status" value="2"/>
</dbReference>
<evidence type="ECO:0000256" key="4">
    <source>
        <dbReference type="ARBA" id="ARBA00022723"/>
    </source>
</evidence>
<keyword evidence="10" id="KW-0119">Carbohydrate metabolism</keyword>
<evidence type="ECO:0000256" key="9">
    <source>
        <dbReference type="ARBA" id="ARBA00022842"/>
    </source>
</evidence>
<dbReference type="CDD" id="cd24067">
    <property type="entry name" value="ASKHA_NBD_ROK_BsFRK-like"/>
    <property type="match status" value="1"/>
</dbReference>
<dbReference type="GO" id="GO:0008865">
    <property type="term" value="F:fructokinase activity"/>
    <property type="evidence" value="ECO:0007669"/>
    <property type="project" value="UniProtKB-EC"/>
</dbReference>
<keyword evidence="5" id="KW-0547">Nucleotide-binding</keyword>
<comment type="similarity">
    <text evidence="2">Belongs to the ROK (NagC/XylR) family.</text>
</comment>
<keyword evidence="3" id="KW-0808">Transferase</keyword>
<dbReference type="FunFam" id="3.30.420.40:FF:000153">
    <property type="entry name" value="Putative fructokinase"/>
    <property type="match status" value="1"/>
</dbReference>
<sequence length="298" mass="32684">MKKLRSDNMVYGSIEAGGTKFVCAIGDSDLNITKRVSFPTTTPEETMKLVVDFFKDYQVELESIGIGSFGPIDIHRDSPTYGYITSTPKLAWQNFDFVGTLKKEFNIPMAWTTDVNAACYGEYIAGEGQGYSSVVYYTVGTGVGGGALQDGVFVEGFSHPEMGHMLVRNHPEDSFEGNCPFHKTCLEGMAAGPAMEKRSGQKGQDLAADDPNWDIEAYYLAQCAYNTTLMLSPDKIIFGGGIMKQKQLMPKIYKAFDELMQGYVKTPKLEDYIVTPELGDNAGTVGCLALARDSKLHS</sequence>
<comment type="cofactor">
    <cofactor evidence="1">
        <name>Mg(2+)</name>
        <dbReference type="ChEBI" id="CHEBI:18420"/>
    </cofactor>
</comment>
<dbReference type="PANTHER" id="PTHR42742:SF3">
    <property type="entry name" value="FRUCTOKINASE"/>
    <property type="match status" value="1"/>
</dbReference>
<dbReference type="NCBIfam" id="NF045550">
    <property type="entry name" value="FrctkaseScrK"/>
    <property type="match status" value="1"/>
</dbReference>
<keyword evidence="6 14" id="KW-0418">Kinase</keyword>
<keyword evidence="7" id="KW-0862">Zinc</keyword>
<evidence type="ECO:0000313" key="14">
    <source>
        <dbReference type="EMBL" id="GCF95380.1"/>
    </source>
</evidence>
<dbReference type="SUPFAM" id="SSF53067">
    <property type="entry name" value="Actin-like ATPase domain"/>
    <property type="match status" value="1"/>
</dbReference>
<dbReference type="PANTHER" id="PTHR42742">
    <property type="entry name" value="TRANSCRIPTIONAL REPRESSOR MPRA"/>
    <property type="match status" value="1"/>
</dbReference>
<dbReference type="InterPro" id="IPR051804">
    <property type="entry name" value="Carb_Metab_Reg_Kinase/Isom"/>
</dbReference>
<dbReference type="EC" id="2.7.1.4" evidence="11"/>
<evidence type="ECO:0000256" key="1">
    <source>
        <dbReference type="ARBA" id="ARBA00001946"/>
    </source>
</evidence>
<evidence type="ECO:0000256" key="6">
    <source>
        <dbReference type="ARBA" id="ARBA00022777"/>
    </source>
</evidence>
<evidence type="ECO:0000256" key="10">
    <source>
        <dbReference type="ARBA" id="ARBA00023277"/>
    </source>
</evidence>
<dbReference type="FunFam" id="3.30.420.40:FF:000136">
    <property type="entry name" value="Putative fructokinase"/>
    <property type="match status" value="1"/>
</dbReference>
<evidence type="ECO:0000256" key="5">
    <source>
        <dbReference type="ARBA" id="ARBA00022741"/>
    </source>
</evidence>
<comment type="caution">
    <text evidence="14">The sequence shown here is derived from an EMBL/GenBank/DDBJ whole genome shotgun (WGS) entry which is preliminary data.</text>
</comment>
<dbReference type="PROSITE" id="PS01125">
    <property type="entry name" value="ROK"/>
    <property type="match status" value="1"/>
</dbReference>
<dbReference type="InterPro" id="IPR054618">
    <property type="entry name" value="ScrK"/>
</dbReference>
<dbReference type="GO" id="GO:0046872">
    <property type="term" value="F:metal ion binding"/>
    <property type="evidence" value="ECO:0007669"/>
    <property type="project" value="UniProtKB-KW"/>
</dbReference>
<evidence type="ECO:0000256" key="11">
    <source>
        <dbReference type="ARBA" id="ARBA00038887"/>
    </source>
</evidence>
<organism evidence="14 15">
    <name type="scientific">Enterococcus florum</name>
    <dbReference type="NCBI Taxonomy" id="2480627"/>
    <lineage>
        <taxon>Bacteria</taxon>
        <taxon>Bacillati</taxon>
        <taxon>Bacillota</taxon>
        <taxon>Bacilli</taxon>
        <taxon>Lactobacillales</taxon>
        <taxon>Enterococcaceae</taxon>
        <taxon>Enterococcus</taxon>
    </lineage>
</organism>
<keyword evidence="4" id="KW-0479">Metal-binding</keyword>
<dbReference type="InterPro" id="IPR000600">
    <property type="entry name" value="ROK"/>
</dbReference>
<proteinExistence type="inferred from homology"/>
<dbReference type="EMBL" id="BJCC01000031">
    <property type="protein sequence ID" value="GCF95380.1"/>
    <property type="molecule type" value="Genomic_DNA"/>
</dbReference>